<sequence>CCGSEQNYDQLVLELLQDQLPDGCRWLLRQRCCPVSAPFYLPSHASPPTYHSCRACPAGSSPAVLTDPSPL</sequence>
<proteinExistence type="predicted"/>
<organism evidence="1">
    <name type="scientific">Tanacetum cinerariifolium</name>
    <name type="common">Dalmatian daisy</name>
    <name type="synonym">Chrysanthemum cinerariifolium</name>
    <dbReference type="NCBI Taxonomy" id="118510"/>
    <lineage>
        <taxon>Eukaryota</taxon>
        <taxon>Viridiplantae</taxon>
        <taxon>Streptophyta</taxon>
        <taxon>Embryophyta</taxon>
        <taxon>Tracheophyta</taxon>
        <taxon>Spermatophyta</taxon>
        <taxon>Magnoliopsida</taxon>
        <taxon>eudicotyledons</taxon>
        <taxon>Gunneridae</taxon>
        <taxon>Pentapetalae</taxon>
        <taxon>asterids</taxon>
        <taxon>campanulids</taxon>
        <taxon>Asterales</taxon>
        <taxon>Asteraceae</taxon>
        <taxon>Asteroideae</taxon>
        <taxon>Anthemideae</taxon>
        <taxon>Anthemidinae</taxon>
        <taxon>Tanacetum</taxon>
    </lineage>
</organism>
<dbReference type="AlphaFoldDB" id="A0A699XS36"/>
<protein>
    <submittedName>
        <fullName evidence="1">Uncharacterized protein</fullName>
    </submittedName>
</protein>
<dbReference type="EMBL" id="BKCJ011887819">
    <property type="protein sequence ID" value="GFD61180.1"/>
    <property type="molecule type" value="Genomic_DNA"/>
</dbReference>
<accession>A0A699XS36</accession>
<reference evidence="1" key="1">
    <citation type="journal article" date="2019" name="Sci. Rep.">
        <title>Draft genome of Tanacetum cinerariifolium, the natural source of mosquito coil.</title>
        <authorList>
            <person name="Yamashiro T."/>
            <person name="Shiraishi A."/>
            <person name="Satake H."/>
            <person name="Nakayama K."/>
        </authorList>
    </citation>
    <scope>NUCLEOTIDE SEQUENCE</scope>
</reference>
<evidence type="ECO:0000313" key="1">
    <source>
        <dbReference type="EMBL" id="GFD61180.1"/>
    </source>
</evidence>
<gene>
    <name evidence="1" type="ORF">Tci_933149</name>
</gene>
<feature type="non-terminal residue" evidence="1">
    <location>
        <position position="1"/>
    </location>
</feature>
<comment type="caution">
    <text evidence="1">The sequence shown here is derived from an EMBL/GenBank/DDBJ whole genome shotgun (WGS) entry which is preliminary data.</text>
</comment>
<name>A0A699XS36_TANCI</name>